<keyword evidence="3" id="KW-1185">Reference proteome</keyword>
<evidence type="ECO:0000313" key="2">
    <source>
        <dbReference type="EMBL" id="KAG7389073.1"/>
    </source>
</evidence>
<keyword evidence="1" id="KW-0732">Signal</keyword>
<gene>
    <name evidence="2" type="ORF">PHYPSEUDO_011342</name>
</gene>
<evidence type="ECO:0000313" key="3">
    <source>
        <dbReference type="Proteomes" id="UP000694044"/>
    </source>
</evidence>
<comment type="caution">
    <text evidence="2">The sequence shown here is derived from an EMBL/GenBank/DDBJ whole genome shotgun (WGS) entry which is preliminary data.</text>
</comment>
<accession>A0A8T1WAI2</accession>
<proteinExistence type="predicted"/>
<sequence length="205" mass="22220">MASTTTRAVFWIVAMTVAVAADSVLHGRNIYRNENCTGTPLILSMANDSSCATTNCVKKKFGSDDYWVSNACNISDRFEYALDVFSQTDYVVLEIYTASGCETIHETFGLAPTGSCQVANNATTLSLIATRYSNESVSISYFAGGSCELDEFRKSYSATATSLNVSRVQALMQLRAVQALREATRSPAPLFLVKVQVVVSARGRS</sequence>
<name>A0A8T1WAI2_9STRA</name>
<organism evidence="2 3">
    <name type="scientific">Phytophthora pseudosyringae</name>
    <dbReference type="NCBI Taxonomy" id="221518"/>
    <lineage>
        <taxon>Eukaryota</taxon>
        <taxon>Sar</taxon>
        <taxon>Stramenopiles</taxon>
        <taxon>Oomycota</taxon>
        <taxon>Peronosporomycetes</taxon>
        <taxon>Peronosporales</taxon>
        <taxon>Peronosporaceae</taxon>
        <taxon>Phytophthora</taxon>
    </lineage>
</organism>
<evidence type="ECO:0000256" key="1">
    <source>
        <dbReference type="SAM" id="SignalP"/>
    </source>
</evidence>
<dbReference type="Proteomes" id="UP000694044">
    <property type="component" value="Unassembled WGS sequence"/>
</dbReference>
<dbReference type="EMBL" id="JAGDFM010000050">
    <property type="protein sequence ID" value="KAG7389073.1"/>
    <property type="molecule type" value="Genomic_DNA"/>
</dbReference>
<dbReference type="AlphaFoldDB" id="A0A8T1WAI2"/>
<feature type="signal peptide" evidence="1">
    <location>
        <begin position="1"/>
        <end position="21"/>
    </location>
</feature>
<feature type="chain" id="PRO_5035760911" evidence="1">
    <location>
        <begin position="22"/>
        <end position="205"/>
    </location>
</feature>
<protein>
    <submittedName>
        <fullName evidence="2">Uncharacterized protein</fullName>
    </submittedName>
</protein>
<reference evidence="2" key="1">
    <citation type="submission" date="2021-02" db="EMBL/GenBank/DDBJ databases">
        <authorList>
            <person name="Palmer J.M."/>
        </authorList>
    </citation>
    <scope>NUCLEOTIDE SEQUENCE</scope>
    <source>
        <strain evidence="2">SCRP734</strain>
    </source>
</reference>